<reference evidence="2" key="1">
    <citation type="submission" date="2016-10" db="EMBL/GenBank/DDBJ databases">
        <authorList>
            <person name="Varghese N."/>
            <person name="Submissions S."/>
        </authorList>
    </citation>
    <scope>NUCLEOTIDE SEQUENCE [LARGE SCALE GENOMIC DNA]</scope>
    <source>
        <strain evidence="2">DSM 26922</strain>
    </source>
</reference>
<dbReference type="EMBL" id="FNOI01000002">
    <property type="protein sequence ID" value="SDW65672.1"/>
    <property type="molecule type" value="Genomic_DNA"/>
</dbReference>
<evidence type="ECO:0000313" key="1">
    <source>
        <dbReference type="EMBL" id="SDW65672.1"/>
    </source>
</evidence>
<dbReference type="Proteomes" id="UP000199441">
    <property type="component" value="Unassembled WGS sequence"/>
</dbReference>
<dbReference type="OrthoDB" id="7658488at2"/>
<sequence>MIEFLPKDVADGLATARLRAAKKRTRLRVQSGDEMIPLVRLTATDFAIELDVAPRLRGLVDIYDGTRHLYQALVVATSVEDDVMVFEFKRNTASAAGPALDFVRDEAAPVALLGSR</sequence>
<dbReference type="STRING" id="670155.SAMN04488001_1468"/>
<accession>A0A1H2VBI1</accession>
<evidence type="ECO:0000313" key="2">
    <source>
        <dbReference type="Proteomes" id="UP000199441"/>
    </source>
</evidence>
<keyword evidence="2" id="KW-1185">Reference proteome</keyword>
<dbReference type="RefSeq" id="WP_089946152.1">
    <property type="nucleotide sequence ID" value="NZ_FNOI01000002.1"/>
</dbReference>
<dbReference type="AlphaFoldDB" id="A0A1H2VBI1"/>
<organism evidence="1 2">
    <name type="scientific">Litoreibacter albidus</name>
    <dbReference type="NCBI Taxonomy" id="670155"/>
    <lineage>
        <taxon>Bacteria</taxon>
        <taxon>Pseudomonadati</taxon>
        <taxon>Pseudomonadota</taxon>
        <taxon>Alphaproteobacteria</taxon>
        <taxon>Rhodobacterales</taxon>
        <taxon>Roseobacteraceae</taxon>
        <taxon>Litoreibacter</taxon>
    </lineage>
</organism>
<protein>
    <submittedName>
        <fullName evidence="1">Uncharacterized protein</fullName>
    </submittedName>
</protein>
<name>A0A1H2VBI1_9RHOB</name>
<proteinExistence type="predicted"/>
<gene>
    <name evidence="1" type="ORF">SAMN04488001_1468</name>
</gene>